<feature type="region of interest" description="Disordered" evidence="1">
    <location>
        <begin position="21"/>
        <end position="43"/>
    </location>
</feature>
<organism evidence="2 3">
    <name type="scientific">Peribacillus deserti</name>
    <dbReference type="NCBI Taxonomy" id="673318"/>
    <lineage>
        <taxon>Bacteria</taxon>
        <taxon>Bacillati</taxon>
        <taxon>Bacillota</taxon>
        <taxon>Bacilli</taxon>
        <taxon>Bacillales</taxon>
        <taxon>Bacillaceae</taxon>
        <taxon>Peribacillus</taxon>
    </lineage>
</organism>
<sequence length="43" mass="4905">MTPYHQDRTKNPPAVQKQLNVLEGSNTNEKNNKGTNEIQPLAW</sequence>
<protein>
    <recommendedName>
        <fullName evidence="4">YpzG family protein</fullName>
    </recommendedName>
</protein>
<evidence type="ECO:0000313" key="3">
    <source>
        <dbReference type="Proteomes" id="UP000823486"/>
    </source>
</evidence>
<keyword evidence="3" id="KW-1185">Reference proteome</keyword>
<evidence type="ECO:0000256" key="1">
    <source>
        <dbReference type="SAM" id="MobiDB-lite"/>
    </source>
</evidence>
<name>A0ABS2QEC6_9BACI</name>
<evidence type="ECO:0000313" key="2">
    <source>
        <dbReference type="EMBL" id="MBM7691517.1"/>
    </source>
</evidence>
<dbReference type="Proteomes" id="UP000823486">
    <property type="component" value="Unassembled WGS sequence"/>
</dbReference>
<reference evidence="2 3" key="1">
    <citation type="submission" date="2021-01" db="EMBL/GenBank/DDBJ databases">
        <title>Genomic Encyclopedia of Type Strains, Phase IV (KMG-IV): sequencing the most valuable type-strain genomes for metagenomic binning, comparative biology and taxonomic classification.</title>
        <authorList>
            <person name="Goeker M."/>
        </authorList>
    </citation>
    <scope>NUCLEOTIDE SEQUENCE [LARGE SCALE GENOMIC DNA]</scope>
    <source>
        <strain evidence="2 3">DSM 105482</strain>
    </source>
</reference>
<comment type="caution">
    <text evidence="2">The sequence shown here is derived from an EMBL/GenBank/DDBJ whole genome shotgun (WGS) entry which is preliminary data.</text>
</comment>
<evidence type="ECO:0008006" key="4">
    <source>
        <dbReference type="Google" id="ProtNLM"/>
    </source>
</evidence>
<proteinExistence type="predicted"/>
<gene>
    <name evidence="2" type="ORF">JOC77_000922</name>
</gene>
<accession>A0ABS2QEC6</accession>
<dbReference type="RefSeq" id="WP_275585045.1">
    <property type="nucleotide sequence ID" value="NZ_JAFBFI010000002.1"/>
</dbReference>
<feature type="compositionally biased region" description="Low complexity" evidence="1">
    <location>
        <begin position="23"/>
        <end position="36"/>
    </location>
</feature>
<dbReference type="EMBL" id="JAFBFI010000002">
    <property type="protein sequence ID" value="MBM7691517.1"/>
    <property type="molecule type" value="Genomic_DNA"/>
</dbReference>